<accession>A0A9X1FAZ5</accession>
<keyword evidence="3" id="KW-1185">Reference proteome</keyword>
<organism evidence="2 3">
    <name type="scientific">Winogradskyella luteola</name>
    <dbReference type="NCBI Taxonomy" id="2828330"/>
    <lineage>
        <taxon>Bacteria</taxon>
        <taxon>Pseudomonadati</taxon>
        <taxon>Bacteroidota</taxon>
        <taxon>Flavobacteriia</taxon>
        <taxon>Flavobacteriales</taxon>
        <taxon>Flavobacteriaceae</taxon>
        <taxon>Winogradskyella</taxon>
    </lineage>
</organism>
<proteinExistence type="predicted"/>
<gene>
    <name evidence="2" type="ORF">KCG49_16090</name>
</gene>
<evidence type="ECO:0000313" key="3">
    <source>
        <dbReference type="Proteomes" id="UP001138894"/>
    </source>
</evidence>
<evidence type="ECO:0000256" key="1">
    <source>
        <dbReference type="SAM" id="SignalP"/>
    </source>
</evidence>
<evidence type="ECO:0008006" key="4">
    <source>
        <dbReference type="Google" id="ProtNLM"/>
    </source>
</evidence>
<protein>
    <recommendedName>
        <fullName evidence="4">DUF4468 domain-containing protein</fullName>
    </recommendedName>
</protein>
<evidence type="ECO:0000313" key="2">
    <source>
        <dbReference type="EMBL" id="MBV7270709.1"/>
    </source>
</evidence>
<dbReference type="AlphaFoldDB" id="A0A9X1FAZ5"/>
<comment type="caution">
    <text evidence="2">The sequence shown here is derived from an EMBL/GenBank/DDBJ whole genome shotgun (WGS) entry which is preliminary data.</text>
</comment>
<dbReference type="Proteomes" id="UP001138894">
    <property type="component" value="Unassembled WGS sequence"/>
</dbReference>
<keyword evidence="1" id="KW-0732">Signal</keyword>
<dbReference type="EMBL" id="JAGSPD010000024">
    <property type="protein sequence ID" value="MBV7270709.1"/>
    <property type="molecule type" value="Genomic_DNA"/>
</dbReference>
<feature type="chain" id="PRO_5040732320" description="DUF4468 domain-containing protein" evidence="1">
    <location>
        <begin position="21"/>
        <end position="158"/>
    </location>
</feature>
<reference evidence="2" key="1">
    <citation type="submission" date="2021-04" db="EMBL/GenBank/DDBJ databases">
        <authorList>
            <person name="Pira H."/>
            <person name="Risdian C."/>
            <person name="Wink J."/>
        </authorList>
    </citation>
    <scope>NUCLEOTIDE SEQUENCE</scope>
    <source>
        <strain evidence="2">WHY3</strain>
    </source>
</reference>
<name>A0A9X1FAZ5_9FLAO</name>
<dbReference type="RefSeq" id="WP_218547976.1">
    <property type="nucleotide sequence ID" value="NZ_JAGSPD010000024.1"/>
</dbReference>
<feature type="signal peptide" evidence="1">
    <location>
        <begin position="1"/>
        <end position="20"/>
    </location>
</feature>
<sequence>MKHCIFFLIWTLGFSTLGYAQELEQDTDSKRWHYTKVFEANGVSASKLYKRTLNNYVPQANIIQSTIENEKVVIRYQFRLGTFKYAKVTETFDIKDGRIRWRLSDIVYLKAVTNLSKYKKLDNTHDKKIIKKINKLLSQAIKDVEDKIIKIPLEKDDW</sequence>